<accession>K0S806</accession>
<dbReference type="Proteomes" id="UP000266841">
    <property type="component" value="Unassembled WGS sequence"/>
</dbReference>
<gene>
    <name evidence="2" type="ORF">THAOC_18085</name>
</gene>
<protein>
    <submittedName>
        <fullName evidence="2">Uncharacterized protein</fullName>
    </submittedName>
</protein>
<reference evidence="2 3" key="1">
    <citation type="journal article" date="2012" name="Genome Biol.">
        <title>Genome and low-iron response of an oceanic diatom adapted to chronic iron limitation.</title>
        <authorList>
            <person name="Lommer M."/>
            <person name="Specht M."/>
            <person name="Roy A.S."/>
            <person name="Kraemer L."/>
            <person name="Andreson R."/>
            <person name="Gutowska M.A."/>
            <person name="Wolf J."/>
            <person name="Bergner S.V."/>
            <person name="Schilhabel M.B."/>
            <person name="Klostermeier U.C."/>
            <person name="Beiko R.G."/>
            <person name="Rosenstiel P."/>
            <person name="Hippler M."/>
            <person name="Laroche J."/>
        </authorList>
    </citation>
    <scope>NUCLEOTIDE SEQUENCE [LARGE SCALE GENOMIC DNA]</scope>
    <source>
        <strain evidence="2 3">CCMP1005</strain>
    </source>
</reference>
<name>K0S806_THAOC</name>
<dbReference type="AlphaFoldDB" id="K0S806"/>
<feature type="region of interest" description="Disordered" evidence="1">
    <location>
        <begin position="1"/>
        <end position="152"/>
    </location>
</feature>
<evidence type="ECO:0000313" key="3">
    <source>
        <dbReference type="Proteomes" id="UP000266841"/>
    </source>
</evidence>
<organism evidence="2 3">
    <name type="scientific">Thalassiosira oceanica</name>
    <name type="common">Marine diatom</name>
    <dbReference type="NCBI Taxonomy" id="159749"/>
    <lineage>
        <taxon>Eukaryota</taxon>
        <taxon>Sar</taxon>
        <taxon>Stramenopiles</taxon>
        <taxon>Ochrophyta</taxon>
        <taxon>Bacillariophyta</taxon>
        <taxon>Coscinodiscophyceae</taxon>
        <taxon>Thalassiosirophycidae</taxon>
        <taxon>Thalassiosirales</taxon>
        <taxon>Thalassiosiraceae</taxon>
        <taxon>Thalassiosira</taxon>
    </lineage>
</organism>
<evidence type="ECO:0000256" key="1">
    <source>
        <dbReference type="SAM" id="MobiDB-lite"/>
    </source>
</evidence>
<feature type="compositionally biased region" description="Basic and acidic residues" evidence="1">
    <location>
        <begin position="70"/>
        <end position="88"/>
    </location>
</feature>
<keyword evidence="3" id="KW-1185">Reference proteome</keyword>
<feature type="compositionally biased region" description="Polar residues" evidence="1">
    <location>
        <begin position="273"/>
        <end position="284"/>
    </location>
</feature>
<feature type="compositionally biased region" description="Basic and acidic residues" evidence="1">
    <location>
        <begin position="19"/>
        <end position="32"/>
    </location>
</feature>
<feature type="region of interest" description="Disordered" evidence="1">
    <location>
        <begin position="229"/>
        <end position="284"/>
    </location>
</feature>
<proteinExistence type="predicted"/>
<feature type="compositionally biased region" description="Basic residues" evidence="1">
    <location>
        <begin position="117"/>
        <end position="137"/>
    </location>
</feature>
<evidence type="ECO:0000313" key="2">
    <source>
        <dbReference type="EMBL" id="EJK61430.1"/>
    </source>
</evidence>
<sequence length="284" mass="30261">MEPAGPFSRQAGGRMFDQGGRDDTADVHEKRAIGSTRRRANAPSQSPKGAARREPPLRCGRSPKGPGGASEHRRDEEVHPYDSQELNKKGAVLGLCGPPTTSETNRYSRPTAPLRTLRSKRRKGGRQNRRRPAKPRKNKEGPRFDTTGKPFTCKNQACVDAEKDLGHGVKKPCPKNAGVRDLNHQLEESRTQKNKHVAMKFVGGKVKEKSVTILFGGGKAGVGISHTGGNAGVDAAHTSQKAGVGPVPAVSANDAPPTGPQECVGQDDATRLGQASKSSKSLFA</sequence>
<feature type="compositionally biased region" description="Polar residues" evidence="1">
    <location>
        <begin position="99"/>
        <end position="108"/>
    </location>
</feature>
<comment type="caution">
    <text evidence="2">The sequence shown here is derived from an EMBL/GenBank/DDBJ whole genome shotgun (WGS) entry which is preliminary data.</text>
</comment>
<dbReference type="EMBL" id="AGNL01020008">
    <property type="protein sequence ID" value="EJK61430.1"/>
    <property type="molecule type" value="Genomic_DNA"/>
</dbReference>